<organism evidence="1">
    <name type="scientific">marine metagenome</name>
    <dbReference type="NCBI Taxonomy" id="408172"/>
    <lineage>
        <taxon>unclassified sequences</taxon>
        <taxon>metagenomes</taxon>
        <taxon>ecological metagenomes</taxon>
    </lineage>
</organism>
<evidence type="ECO:0000313" key="1">
    <source>
        <dbReference type="EMBL" id="SVB71115.1"/>
    </source>
</evidence>
<dbReference type="EMBL" id="UINC01053962">
    <property type="protein sequence ID" value="SVB71115.1"/>
    <property type="molecule type" value="Genomic_DNA"/>
</dbReference>
<gene>
    <name evidence="1" type="ORF">METZ01_LOCUS223969</name>
</gene>
<feature type="non-terminal residue" evidence="1">
    <location>
        <position position="1"/>
    </location>
</feature>
<name>A0A382G8I8_9ZZZZ</name>
<reference evidence="1" key="1">
    <citation type="submission" date="2018-05" db="EMBL/GenBank/DDBJ databases">
        <authorList>
            <person name="Lanie J.A."/>
            <person name="Ng W.-L."/>
            <person name="Kazmierczak K.M."/>
            <person name="Andrzejewski T.M."/>
            <person name="Davidsen T.M."/>
            <person name="Wayne K.J."/>
            <person name="Tettelin H."/>
            <person name="Glass J.I."/>
            <person name="Rusch D."/>
            <person name="Podicherti R."/>
            <person name="Tsui H.-C.T."/>
            <person name="Winkler M.E."/>
        </authorList>
    </citation>
    <scope>NUCLEOTIDE SEQUENCE</scope>
</reference>
<protein>
    <submittedName>
        <fullName evidence="1">Uncharacterized protein</fullName>
    </submittedName>
</protein>
<feature type="non-terminal residue" evidence="1">
    <location>
        <position position="145"/>
    </location>
</feature>
<accession>A0A382G8I8</accession>
<sequence>VAWVNIEYDKVVLSVVTLYGAKNAEKVEKKIDSYNWIKNIDEKVWAYEKFKDYLMHSSPYIDNRIGEYIINDFNDETHQRILLEEIEGGGPDGKGFLSDFIENRAKKMLFESFQEELNIRQRLSKCEAHTTPYVESRIRDYEIDD</sequence>
<dbReference type="AlphaFoldDB" id="A0A382G8I8"/>
<proteinExistence type="predicted"/>